<accession>A0AAV6IM00</accession>
<feature type="region of interest" description="Disordered" evidence="1">
    <location>
        <begin position="1"/>
        <end position="69"/>
    </location>
</feature>
<dbReference type="AlphaFoldDB" id="A0AAV6IM00"/>
<dbReference type="EMBL" id="JACTNZ010000010">
    <property type="protein sequence ID" value="KAG5529741.1"/>
    <property type="molecule type" value="Genomic_DNA"/>
</dbReference>
<sequence>MSGRLTMVAATGGHGGAGTRGGQLEGRNGKDKDETESRDSRLIEVADDTEARDGLIGGPSTVVGSGGNSQSIVNLGCHIQEA</sequence>
<evidence type="ECO:0000313" key="3">
    <source>
        <dbReference type="Proteomes" id="UP000823749"/>
    </source>
</evidence>
<dbReference type="Proteomes" id="UP000823749">
    <property type="component" value="Chromosome 10"/>
</dbReference>
<feature type="compositionally biased region" description="Gly residues" evidence="1">
    <location>
        <begin position="12"/>
        <end position="24"/>
    </location>
</feature>
<protein>
    <submittedName>
        <fullName evidence="2">Uncharacterized protein</fullName>
    </submittedName>
</protein>
<organism evidence="2 3">
    <name type="scientific">Rhododendron griersonianum</name>
    <dbReference type="NCBI Taxonomy" id="479676"/>
    <lineage>
        <taxon>Eukaryota</taxon>
        <taxon>Viridiplantae</taxon>
        <taxon>Streptophyta</taxon>
        <taxon>Embryophyta</taxon>
        <taxon>Tracheophyta</taxon>
        <taxon>Spermatophyta</taxon>
        <taxon>Magnoliopsida</taxon>
        <taxon>eudicotyledons</taxon>
        <taxon>Gunneridae</taxon>
        <taxon>Pentapetalae</taxon>
        <taxon>asterids</taxon>
        <taxon>Ericales</taxon>
        <taxon>Ericaceae</taxon>
        <taxon>Ericoideae</taxon>
        <taxon>Rhodoreae</taxon>
        <taxon>Rhododendron</taxon>
    </lineage>
</organism>
<proteinExistence type="predicted"/>
<comment type="caution">
    <text evidence="2">The sequence shown here is derived from an EMBL/GenBank/DDBJ whole genome shotgun (WGS) entry which is preliminary data.</text>
</comment>
<evidence type="ECO:0000256" key="1">
    <source>
        <dbReference type="SAM" id="MobiDB-lite"/>
    </source>
</evidence>
<keyword evidence="3" id="KW-1185">Reference proteome</keyword>
<name>A0AAV6IM00_9ERIC</name>
<feature type="compositionally biased region" description="Basic and acidic residues" evidence="1">
    <location>
        <begin position="27"/>
        <end position="53"/>
    </location>
</feature>
<evidence type="ECO:0000313" key="2">
    <source>
        <dbReference type="EMBL" id="KAG5529741.1"/>
    </source>
</evidence>
<reference evidence="2" key="1">
    <citation type="submission" date="2020-08" db="EMBL/GenBank/DDBJ databases">
        <title>Plant Genome Project.</title>
        <authorList>
            <person name="Zhang R.-G."/>
        </authorList>
    </citation>
    <scope>NUCLEOTIDE SEQUENCE</scope>
    <source>
        <strain evidence="2">WSP0</strain>
        <tissue evidence="2">Leaf</tissue>
    </source>
</reference>
<gene>
    <name evidence="2" type="ORF">RHGRI_030202</name>
</gene>